<dbReference type="Gene3D" id="3.30.565.10">
    <property type="entry name" value="Histidine kinase-like ATPase, C-terminal domain"/>
    <property type="match status" value="1"/>
</dbReference>
<accession>A0ABW7LDE3</accession>
<dbReference type="InterPro" id="IPR050736">
    <property type="entry name" value="Sensor_HK_Regulatory"/>
</dbReference>
<proteinExistence type="predicted"/>
<dbReference type="Proteomes" id="UP001609186">
    <property type="component" value="Unassembled WGS sequence"/>
</dbReference>
<name>A0ABW7LDE3_9BURK</name>
<dbReference type="InterPro" id="IPR003594">
    <property type="entry name" value="HATPase_dom"/>
</dbReference>
<evidence type="ECO:0000259" key="6">
    <source>
        <dbReference type="PROSITE" id="PS50109"/>
    </source>
</evidence>
<keyword evidence="3" id="KW-0808">Transferase</keyword>
<evidence type="ECO:0000256" key="3">
    <source>
        <dbReference type="ARBA" id="ARBA00022679"/>
    </source>
</evidence>
<evidence type="ECO:0000313" key="8">
    <source>
        <dbReference type="Proteomes" id="UP001609186"/>
    </source>
</evidence>
<sequence length="117" mass="12717">MLIEAHATMLIRAIINVIDNAIKYSASGTVVTVRIERTCDAQLGLHVTDQGIGMSEETVRRLFELFFQAERGRGPDNGVGLGMPFVKAVVERHGGAVEVHSALGKGTDFVVRVRGKR</sequence>
<comment type="catalytic activity">
    <reaction evidence="1">
        <text>ATP + protein L-histidine = ADP + protein N-phospho-L-histidine.</text>
        <dbReference type="EC" id="2.7.13.3"/>
    </reaction>
</comment>
<dbReference type="EC" id="2.7.13.3" evidence="2"/>
<gene>
    <name evidence="7" type="ORF">ACGTRS_33175</name>
</gene>
<dbReference type="GO" id="GO:0016301">
    <property type="term" value="F:kinase activity"/>
    <property type="evidence" value="ECO:0007669"/>
    <property type="project" value="UniProtKB-KW"/>
</dbReference>
<feature type="domain" description="Histidine kinase" evidence="6">
    <location>
        <begin position="1"/>
        <end position="117"/>
    </location>
</feature>
<dbReference type="RefSeq" id="WP_395131996.1">
    <property type="nucleotide sequence ID" value="NZ_JBIMPM010000096.1"/>
</dbReference>
<dbReference type="PANTHER" id="PTHR43711:SF1">
    <property type="entry name" value="HISTIDINE KINASE 1"/>
    <property type="match status" value="1"/>
</dbReference>
<evidence type="ECO:0000256" key="5">
    <source>
        <dbReference type="ARBA" id="ARBA00023012"/>
    </source>
</evidence>
<evidence type="ECO:0000256" key="4">
    <source>
        <dbReference type="ARBA" id="ARBA00022777"/>
    </source>
</evidence>
<dbReference type="Pfam" id="PF02518">
    <property type="entry name" value="HATPase_c"/>
    <property type="match status" value="1"/>
</dbReference>
<dbReference type="PRINTS" id="PR00344">
    <property type="entry name" value="BCTRLSENSOR"/>
</dbReference>
<dbReference type="InterPro" id="IPR005467">
    <property type="entry name" value="His_kinase_dom"/>
</dbReference>
<dbReference type="SMART" id="SM00387">
    <property type="entry name" value="HATPase_c"/>
    <property type="match status" value="1"/>
</dbReference>
<evidence type="ECO:0000313" key="7">
    <source>
        <dbReference type="EMBL" id="MFH5256092.1"/>
    </source>
</evidence>
<dbReference type="PROSITE" id="PS50109">
    <property type="entry name" value="HIS_KIN"/>
    <property type="match status" value="1"/>
</dbReference>
<keyword evidence="4 7" id="KW-0418">Kinase</keyword>
<reference evidence="7 8" key="1">
    <citation type="submission" date="2024-10" db="EMBL/GenBank/DDBJ databases">
        <title>Burkholderia semiarida in Mexico.</title>
        <authorList>
            <person name="Estrada P."/>
        </authorList>
    </citation>
    <scope>NUCLEOTIDE SEQUENCE [LARGE SCALE GENOMIC DNA]</scope>
    <source>
        <strain evidence="7 8">CLM7-1</strain>
    </source>
</reference>
<dbReference type="CDD" id="cd00075">
    <property type="entry name" value="HATPase"/>
    <property type="match status" value="1"/>
</dbReference>
<keyword evidence="5" id="KW-0902">Two-component regulatory system</keyword>
<dbReference type="InterPro" id="IPR036890">
    <property type="entry name" value="HATPase_C_sf"/>
</dbReference>
<dbReference type="InterPro" id="IPR004358">
    <property type="entry name" value="Sig_transdc_His_kin-like_C"/>
</dbReference>
<keyword evidence="8" id="KW-1185">Reference proteome</keyword>
<protein>
    <recommendedName>
        <fullName evidence="2">histidine kinase</fullName>
        <ecNumber evidence="2">2.7.13.3</ecNumber>
    </recommendedName>
</protein>
<comment type="caution">
    <text evidence="7">The sequence shown here is derived from an EMBL/GenBank/DDBJ whole genome shotgun (WGS) entry which is preliminary data.</text>
</comment>
<evidence type="ECO:0000256" key="2">
    <source>
        <dbReference type="ARBA" id="ARBA00012438"/>
    </source>
</evidence>
<dbReference type="PANTHER" id="PTHR43711">
    <property type="entry name" value="TWO-COMPONENT HISTIDINE KINASE"/>
    <property type="match status" value="1"/>
</dbReference>
<dbReference type="SUPFAM" id="SSF55874">
    <property type="entry name" value="ATPase domain of HSP90 chaperone/DNA topoisomerase II/histidine kinase"/>
    <property type="match status" value="1"/>
</dbReference>
<dbReference type="EMBL" id="JBIMPM010000096">
    <property type="protein sequence ID" value="MFH5256092.1"/>
    <property type="molecule type" value="Genomic_DNA"/>
</dbReference>
<organism evidence="7 8">
    <name type="scientific">Burkholderia semiarida</name>
    <dbReference type="NCBI Taxonomy" id="2843303"/>
    <lineage>
        <taxon>Bacteria</taxon>
        <taxon>Pseudomonadati</taxon>
        <taxon>Pseudomonadota</taxon>
        <taxon>Betaproteobacteria</taxon>
        <taxon>Burkholderiales</taxon>
        <taxon>Burkholderiaceae</taxon>
        <taxon>Burkholderia</taxon>
        <taxon>Burkholderia cepacia complex</taxon>
    </lineage>
</organism>
<evidence type="ECO:0000256" key="1">
    <source>
        <dbReference type="ARBA" id="ARBA00000085"/>
    </source>
</evidence>